<protein>
    <recommendedName>
        <fullName evidence="4">SOCS box domain-containing protein</fullName>
    </recommendedName>
</protein>
<evidence type="ECO:0000256" key="2">
    <source>
        <dbReference type="ARBA" id="ARBA00023043"/>
    </source>
</evidence>
<feature type="domain" description="SOCS box" evidence="4">
    <location>
        <begin position="377"/>
        <end position="410"/>
    </location>
</feature>
<dbReference type="InterPro" id="IPR036036">
    <property type="entry name" value="SOCS_box-like_dom_sf"/>
</dbReference>
<dbReference type="PROSITE" id="PS50225">
    <property type="entry name" value="SOCS"/>
    <property type="match status" value="1"/>
</dbReference>
<evidence type="ECO:0000313" key="6">
    <source>
        <dbReference type="EMBL" id="CEK82113.1"/>
    </source>
</evidence>
<dbReference type="CDD" id="cd03587">
    <property type="entry name" value="SOCS"/>
    <property type="match status" value="1"/>
</dbReference>
<dbReference type="InterPro" id="IPR001496">
    <property type="entry name" value="SOCS_box"/>
</dbReference>
<dbReference type="GO" id="GO:0035556">
    <property type="term" value="P:intracellular signal transduction"/>
    <property type="evidence" value="ECO:0007669"/>
    <property type="project" value="InterPro"/>
</dbReference>
<evidence type="ECO:0000259" key="4">
    <source>
        <dbReference type="PROSITE" id="PS50225"/>
    </source>
</evidence>
<feature type="repeat" description="ANK" evidence="3">
    <location>
        <begin position="58"/>
        <end position="90"/>
    </location>
</feature>
<dbReference type="SMART" id="SM00248">
    <property type="entry name" value="ANK"/>
    <property type="match status" value="7"/>
</dbReference>
<sequence>MFCYHGCPKDLTSEERADLILYDVLMRGDVNDVRHVVQHTKRDLNEVFTIVRDKQKHEHYNPMHLVCSCGTVAVLKFLIEVGCDVNRRTKRFNRTPVHTAVLKNNISCLQLLITARAKLDTHDIFGSTPCHYAAELGYHDILDVMIRIGTNVNSQDIAEKTPLMKAVRSNKTESTVRLIRANANLNITDKNNEIALHFAARNGNTELVDVLLSSGSLINVQNIWGRTPLIEAVYYNKKNVVEHLLAADCNISIRVLKAGETALHIAVRKKYVQVTRKLLEYILSSPVHTMYMLATYDLDVNKYTCWLDEESGNKVTLFYIAATRFCFQTCHVLASLGFVDYSCRPLFQASITNVNLSETDHKSLLSVLEMTNSVILLKQVCRNVIRCSIGYDISDRASTLPVPEQLKDYLLFKEEHKVFMSCKQS</sequence>
<keyword evidence="2 3" id="KW-0040">ANK repeat</keyword>
<evidence type="ECO:0000256" key="3">
    <source>
        <dbReference type="PROSITE-ProRule" id="PRU00023"/>
    </source>
</evidence>
<dbReference type="EMBL" id="HACG01035248">
    <property type="protein sequence ID" value="CEK82113.1"/>
    <property type="molecule type" value="Transcribed_RNA"/>
</dbReference>
<dbReference type="EMBL" id="HACG01035247">
    <property type="protein sequence ID" value="CEK82112.1"/>
    <property type="molecule type" value="Transcribed_RNA"/>
</dbReference>
<dbReference type="InterPro" id="IPR036770">
    <property type="entry name" value="Ankyrin_rpt-contain_sf"/>
</dbReference>
<dbReference type="Gene3D" id="1.25.40.20">
    <property type="entry name" value="Ankyrin repeat-containing domain"/>
    <property type="match status" value="2"/>
</dbReference>
<dbReference type="EMBL" id="HACG01035249">
    <property type="protein sequence ID" value="CEK82114.1"/>
    <property type="molecule type" value="Transcribed_RNA"/>
</dbReference>
<feature type="repeat" description="ANK" evidence="3">
    <location>
        <begin position="158"/>
        <end position="190"/>
    </location>
</feature>
<dbReference type="AlphaFoldDB" id="A0A0B7AMS2"/>
<keyword evidence="1" id="KW-0677">Repeat</keyword>
<name>A0A0B7AMS2_9EUPU</name>
<feature type="repeat" description="ANK" evidence="3">
    <location>
        <begin position="191"/>
        <end position="223"/>
    </location>
</feature>
<reference evidence="6" key="1">
    <citation type="submission" date="2014-12" db="EMBL/GenBank/DDBJ databases">
        <title>Insight into the proteome of Arion vulgaris.</title>
        <authorList>
            <person name="Aradska J."/>
            <person name="Bulat T."/>
            <person name="Smidak R."/>
            <person name="Sarate P."/>
            <person name="Gangsoo J."/>
            <person name="Sialana F."/>
            <person name="Bilban M."/>
            <person name="Lubec G."/>
        </authorList>
    </citation>
    <scope>NUCLEOTIDE SEQUENCE</scope>
    <source>
        <tissue evidence="6">Skin</tissue>
    </source>
</reference>
<feature type="repeat" description="ANK" evidence="3">
    <location>
        <begin position="92"/>
        <end position="124"/>
    </location>
</feature>
<evidence type="ECO:0000256" key="1">
    <source>
        <dbReference type="ARBA" id="ARBA00022737"/>
    </source>
</evidence>
<dbReference type="Pfam" id="PF07525">
    <property type="entry name" value="SOCS_box"/>
    <property type="match status" value="1"/>
</dbReference>
<accession>A0A0B7AMS2</accession>
<organism evidence="6">
    <name type="scientific">Arion vulgaris</name>
    <dbReference type="NCBI Taxonomy" id="1028688"/>
    <lineage>
        <taxon>Eukaryota</taxon>
        <taxon>Metazoa</taxon>
        <taxon>Spiralia</taxon>
        <taxon>Lophotrochozoa</taxon>
        <taxon>Mollusca</taxon>
        <taxon>Gastropoda</taxon>
        <taxon>Heterobranchia</taxon>
        <taxon>Euthyneura</taxon>
        <taxon>Panpulmonata</taxon>
        <taxon>Eupulmonata</taxon>
        <taxon>Stylommatophora</taxon>
        <taxon>Helicina</taxon>
        <taxon>Arionoidea</taxon>
        <taxon>Arionidae</taxon>
        <taxon>Arion</taxon>
    </lineage>
</organism>
<evidence type="ECO:0000313" key="7">
    <source>
        <dbReference type="EMBL" id="CEK82114.1"/>
    </source>
</evidence>
<proteinExistence type="predicted"/>
<dbReference type="InterPro" id="IPR002110">
    <property type="entry name" value="Ankyrin_rpt"/>
</dbReference>
<dbReference type="Pfam" id="PF00023">
    <property type="entry name" value="Ank"/>
    <property type="match status" value="1"/>
</dbReference>
<dbReference type="SUPFAM" id="SSF48403">
    <property type="entry name" value="Ankyrin repeat"/>
    <property type="match status" value="1"/>
</dbReference>
<dbReference type="Gene3D" id="1.10.750.20">
    <property type="entry name" value="SOCS box"/>
    <property type="match status" value="1"/>
</dbReference>
<evidence type="ECO:0000313" key="5">
    <source>
        <dbReference type="EMBL" id="CEK82112.1"/>
    </source>
</evidence>
<dbReference type="Pfam" id="PF12796">
    <property type="entry name" value="Ank_2"/>
    <property type="match status" value="2"/>
</dbReference>
<dbReference type="PROSITE" id="PS50297">
    <property type="entry name" value="ANK_REP_REGION"/>
    <property type="match status" value="3"/>
</dbReference>
<dbReference type="PANTHER" id="PTHR24198">
    <property type="entry name" value="ANKYRIN REPEAT AND PROTEIN KINASE DOMAIN-CONTAINING PROTEIN"/>
    <property type="match status" value="1"/>
</dbReference>
<dbReference type="PROSITE" id="PS50088">
    <property type="entry name" value="ANK_REPEAT"/>
    <property type="match status" value="5"/>
</dbReference>
<dbReference type="SUPFAM" id="SSF158235">
    <property type="entry name" value="SOCS box-like"/>
    <property type="match status" value="1"/>
</dbReference>
<dbReference type="PANTHER" id="PTHR24198:SF193">
    <property type="match status" value="1"/>
</dbReference>
<feature type="repeat" description="ANK" evidence="3">
    <location>
        <begin position="125"/>
        <end position="157"/>
    </location>
</feature>
<gene>
    <name evidence="6" type="primary">ORF129700</name>
    <name evidence="5" type="synonym">ORF129695</name>
    <name evidence="7" type="synonym">ORF129704</name>
</gene>